<keyword evidence="7" id="KW-1185">Reference proteome</keyword>
<evidence type="ECO:0000256" key="5">
    <source>
        <dbReference type="SAM" id="MobiDB-lite"/>
    </source>
</evidence>
<proteinExistence type="predicted"/>
<dbReference type="InterPro" id="IPR006612">
    <property type="entry name" value="THAP_Znf"/>
</dbReference>
<sequence length="296" mass="32602">MEDPIHARDQFCTAAKTTTNLTVEANDGSTSNPRTSRCNKRSYSSILDDEDERDVRQQNQHRSKSPSICSSTDTTSAHQFPGKKLSSHFCCLTQCHVSATSKKMGGQSYELFPLPQLKSVRLKWALYVHEIDRFASTHSIDSCRVCELHFVDRKPTARNPFPTQNLLGSNYNGADRSVRAVNQLETLNGSTIGRTRSGERSMISDSPIITESTVPMDALKPTGHVVGPSSMIAGKKSGIAFNTRSSRSFVSNFQTSTPVQMAPAHTVLPNPNSRADSIDSLVDHRSIEWKSLNSAN</sequence>
<feature type="domain" description="THAP-type" evidence="6">
    <location>
        <begin position="90"/>
        <end position="153"/>
    </location>
</feature>
<dbReference type="GO" id="GO:0003677">
    <property type="term" value="F:DNA binding"/>
    <property type="evidence" value="ECO:0007669"/>
    <property type="project" value="UniProtKB-KW"/>
</dbReference>
<accession>A0A915JF33</accession>
<dbReference type="AlphaFoldDB" id="A0A915JF33"/>
<dbReference type="GO" id="GO:0008270">
    <property type="term" value="F:zinc ion binding"/>
    <property type="evidence" value="ECO:0007669"/>
    <property type="project" value="UniProtKB-KW"/>
</dbReference>
<dbReference type="Proteomes" id="UP000887565">
    <property type="component" value="Unplaced"/>
</dbReference>
<keyword evidence="4" id="KW-0238">DNA-binding</keyword>
<organism evidence="7 8">
    <name type="scientific">Romanomermis culicivorax</name>
    <name type="common">Nematode worm</name>
    <dbReference type="NCBI Taxonomy" id="13658"/>
    <lineage>
        <taxon>Eukaryota</taxon>
        <taxon>Metazoa</taxon>
        <taxon>Ecdysozoa</taxon>
        <taxon>Nematoda</taxon>
        <taxon>Enoplea</taxon>
        <taxon>Dorylaimia</taxon>
        <taxon>Mermithida</taxon>
        <taxon>Mermithoidea</taxon>
        <taxon>Mermithidae</taxon>
        <taxon>Romanomermis</taxon>
    </lineage>
</organism>
<feature type="compositionally biased region" description="Polar residues" evidence="5">
    <location>
        <begin position="23"/>
        <end position="45"/>
    </location>
</feature>
<name>A0A915JF33_ROMCU</name>
<reference evidence="8" key="1">
    <citation type="submission" date="2022-11" db="UniProtKB">
        <authorList>
            <consortium name="WormBaseParasite"/>
        </authorList>
    </citation>
    <scope>IDENTIFICATION</scope>
</reference>
<evidence type="ECO:0000259" key="6">
    <source>
        <dbReference type="Pfam" id="PF05485"/>
    </source>
</evidence>
<evidence type="ECO:0000256" key="2">
    <source>
        <dbReference type="ARBA" id="ARBA00022771"/>
    </source>
</evidence>
<evidence type="ECO:0000256" key="3">
    <source>
        <dbReference type="ARBA" id="ARBA00022833"/>
    </source>
</evidence>
<protein>
    <submittedName>
        <fullName evidence="8">THAP-type domain-containing protein</fullName>
    </submittedName>
</protein>
<evidence type="ECO:0000313" key="8">
    <source>
        <dbReference type="WBParaSite" id="nRc.2.0.1.t24420-RA"/>
    </source>
</evidence>
<keyword evidence="3" id="KW-0862">Zinc</keyword>
<dbReference type="Pfam" id="PF05485">
    <property type="entry name" value="THAP"/>
    <property type="match status" value="1"/>
</dbReference>
<evidence type="ECO:0000256" key="4">
    <source>
        <dbReference type="ARBA" id="ARBA00023125"/>
    </source>
</evidence>
<evidence type="ECO:0000256" key="1">
    <source>
        <dbReference type="ARBA" id="ARBA00022723"/>
    </source>
</evidence>
<feature type="region of interest" description="Disordered" evidence="5">
    <location>
        <begin position="23"/>
        <end position="73"/>
    </location>
</feature>
<evidence type="ECO:0000313" key="7">
    <source>
        <dbReference type="Proteomes" id="UP000887565"/>
    </source>
</evidence>
<dbReference type="WBParaSite" id="nRc.2.0.1.t24420-RA">
    <property type="protein sequence ID" value="nRc.2.0.1.t24420-RA"/>
    <property type="gene ID" value="nRc.2.0.1.g24420"/>
</dbReference>
<keyword evidence="1" id="KW-0479">Metal-binding</keyword>
<keyword evidence="2" id="KW-0863">Zinc-finger</keyword>